<dbReference type="STRING" id="1188319.OYT1_02533"/>
<evidence type="ECO:0000313" key="1">
    <source>
        <dbReference type="EMBL" id="BBE50641.1"/>
    </source>
</evidence>
<dbReference type="AlphaFoldDB" id="A0A2Z6GAN7"/>
<gene>
    <name evidence="1" type="ORF">OYT1_ch1081</name>
</gene>
<dbReference type="GO" id="GO:0009055">
    <property type="term" value="F:electron transfer activity"/>
    <property type="evidence" value="ECO:0007669"/>
    <property type="project" value="InterPro"/>
</dbReference>
<keyword evidence="2" id="KW-1185">Reference proteome</keyword>
<protein>
    <recommendedName>
        <fullName evidence="3">Cytochrome c</fullName>
    </recommendedName>
</protein>
<dbReference type="SUPFAM" id="SSF47175">
    <property type="entry name" value="Cytochromes"/>
    <property type="match status" value="1"/>
</dbReference>
<dbReference type="GO" id="GO:0022900">
    <property type="term" value="P:electron transport chain"/>
    <property type="evidence" value="ECO:0007669"/>
    <property type="project" value="InterPro"/>
</dbReference>
<reference evidence="1 2" key="1">
    <citation type="submission" date="2018-06" db="EMBL/GenBank/DDBJ databases">
        <title>OYT1 Genome Sequencing.</title>
        <authorList>
            <person name="Kato S."/>
            <person name="Itoh T."/>
            <person name="Ohkuma M."/>
        </authorList>
    </citation>
    <scope>NUCLEOTIDE SEQUENCE [LARGE SCALE GENOMIC DNA]</scope>
    <source>
        <strain evidence="1 2">OYT1</strain>
    </source>
</reference>
<dbReference type="KEGG" id="fam:OYT1_ch1081"/>
<evidence type="ECO:0008006" key="3">
    <source>
        <dbReference type="Google" id="ProtNLM"/>
    </source>
</evidence>
<name>A0A2Z6GAN7_9PROT</name>
<dbReference type="RefSeq" id="WP_062627632.1">
    <property type="nucleotide sequence ID" value="NZ_AP018738.1"/>
</dbReference>
<evidence type="ECO:0000313" key="2">
    <source>
        <dbReference type="Proteomes" id="UP000033070"/>
    </source>
</evidence>
<dbReference type="OrthoDB" id="1150802at2"/>
<dbReference type="InterPro" id="IPR010980">
    <property type="entry name" value="Cyt_c/b562"/>
</dbReference>
<accession>A0A2Z6GAN7</accession>
<organism evidence="1 2">
    <name type="scientific">Ferriphaselus amnicola</name>
    <dbReference type="NCBI Taxonomy" id="1188319"/>
    <lineage>
        <taxon>Bacteria</taxon>
        <taxon>Pseudomonadati</taxon>
        <taxon>Pseudomonadota</taxon>
        <taxon>Betaproteobacteria</taxon>
        <taxon>Nitrosomonadales</taxon>
        <taxon>Gallionellaceae</taxon>
        <taxon>Ferriphaselus</taxon>
    </lineage>
</organism>
<proteinExistence type="predicted"/>
<sequence>MFNSRIGLIAVILWVATAGVFSWFFVHGNTEVGSDGRNAIVLEAGERSLILGEMRSLLVATQGVVQGIQQNDMKHVAQSARAVGMASAVDVNPALMAKLPLEFKSLGMSVHHDMDDLAAAAESGKPAPELLGMLSTTMSKCVACHSAWQLKAN</sequence>
<dbReference type="GO" id="GO:0005506">
    <property type="term" value="F:iron ion binding"/>
    <property type="evidence" value="ECO:0007669"/>
    <property type="project" value="InterPro"/>
</dbReference>
<dbReference type="Proteomes" id="UP000033070">
    <property type="component" value="Chromosome"/>
</dbReference>
<dbReference type="GO" id="GO:0020037">
    <property type="term" value="F:heme binding"/>
    <property type="evidence" value="ECO:0007669"/>
    <property type="project" value="InterPro"/>
</dbReference>
<dbReference type="EMBL" id="AP018738">
    <property type="protein sequence ID" value="BBE50641.1"/>
    <property type="molecule type" value="Genomic_DNA"/>
</dbReference>